<protein>
    <recommendedName>
        <fullName evidence="1">Helitron helicase-like domain-containing protein</fullName>
    </recommendedName>
</protein>
<feature type="domain" description="Helitron helicase-like" evidence="1">
    <location>
        <begin position="121"/>
        <end position="183"/>
    </location>
</feature>
<proteinExistence type="predicted"/>
<keyword evidence="3" id="KW-1185">Reference proteome</keyword>
<evidence type="ECO:0000313" key="3">
    <source>
        <dbReference type="Proteomes" id="UP001303046"/>
    </source>
</evidence>
<dbReference type="EMBL" id="JAVFWL010000002">
    <property type="protein sequence ID" value="KAK6735565.1"/>
    <property type="molecule type" value="Genomic_DNA"/>
</dbReference>
<accession>A0ABR1CBU3</accession>
<dbReference type="InterPro" id="IPR025476">
    <property type="entry name" value="Helitron_helicase-like"/>
</dbReference>
<dbReference type="Pfam" id="PF14214">
    <property type="entry name" value="Helitron_like_N"/>
    <property type="match status" value="1"/>
</dbReference>
<gene>
    <name evidence="2" type="primary">Necator_chrII.g6444</name>
    <name evidence="2" type="ORF">RB195_018651</name>
</gene>
<evidence type="ECO:0000313" key="2">
    <source>
        <dbReference type="EMBL" id="KAK6735565.1"/>
    </source>
</evidence>
<dbReference type="PANTHER" id="PTHR45786">
    <property type="entry name" value="DNA BINDING PROTEIN-LIKE"/>
    <property type="match status" value="1"/>
</dbReference>
<sequence length="199" mass="22177">MASIGVQVDTISGRGPERGRSIVTEFTAKIRRERGFARGQYAIPTANELAVVYVGEENDVPASRSLAVHLRQAAGSTLMNISDIDKRCDLLTYPLLFPTGRGGRDPNLVDNDGARITQMKYYSHLFSVRQSFNPILHAGKLFQQFAVDAYVKIEQNRLNYKRTDQINLRSNSYRGLHDYLAGEDSHGPPGSSYLGVFTH</sequence>
<name>A0ABR1CBU3_NECAM</name>
<dbReference type="PANTHER" id="PTHR45786:SF74">
    <property type="entry name" value="ATP-DEPENDENT DNA HELICASE"/>
    <property type="match status" value="1"/>
</dbReference>
<organism evidence="2 3">
    <name type="scientific">Necator americanus</name>
    <name type="common">Human hookworm</name>
    <dbReference type="NCBI Taxonomy" id="51031"/>
    <lineage>
        <taxon>Eukaryota</taxon>
        <taxon>Metazoa</taxon>
        <taxon>Ecdysozoa</taxon>
        <taxon>Nematoda</taxon>
        <taxon>Chromadorea</taxon>
        <taxon>Rhabditida</taxon>
        <taxon>Rhabditina</taxon>
        <taxon>Rhabditomorpha</taxon>
        <taxon>Strongyloidea</taxon>
        <taxon>Ancylostomatidae</taxon>
        <taxon>Bunostominae</taxon>
        <taxon>Necator</taxon>
    </lineage>
</organism>
<comment type="caution">
    <text evidence="2">The sequence shown here is derived from an EMBL/GenBank/DDBJ whole genome shotgun (WGS) entry which is preliminary data.</text>
</comment>
<evidence type="ECO:0000259" key="1">
    <source>
        <dbReference type="Pfam" id="PF14214"/>
    </source>
</evidence>
<dbReference type="Proteomes" id="UP001303046">
    <property type="component" value="Unassembled WGS sequence"/>
</dbReference>
<reference evidence="2 3" key="1">
    <citation type="submission" date="2023-08" db="EMBL/GenBank/DDBJ databases">
        <title>A Necator americanus chromosomal reference genome.</title>
        <authorList>
            <person name="Ilik V."/>
            <person name="Petrzelkova K.J."/>
            <person name="Pardy F."/>
            <person name="Fuh T."/>
            <person name="Niatou-Singa F.S."/>
            <person name="Gouil Q."/>
            <person name="Baker L."/>
            <person name="Ritchie M.E."/>
            <person name="Jex A.R."/>
            <person name="Gazzola D."/>
            <person name="Li H."/>
            <person name="Toshio Fujiwara R."/>
            <person name="Zhan B."/>
            <person name="Aroian R.V."/>
            <person name="Pafco B."/>
            <person name="Schwarz E.M."/>
        </authorList>
    </citation>
    <scope>NUCLEOTIDE SEQUENCE [LARGE SCALE GENOMIC DNA]</scope>
    <source>
        <strain evidence="2 3">Aroian</strain>
        <tissue evidence="2">Whole animal</tissue>
    </source>
</reference>